<accession>Q95T71</accession>
<evidence type="ECO:0000256" key="1">
    <source>
        <dbReference type="SAM" id="MobiDB-lite"/>
    </source>
</evidence>
<dbReference type="AGR" id="FB:FBgn0262593"/>
<proteinExistence type="evidence at transcript level"/>
<dbReference type="EMBL" id="AY060301">
    <property type="protein sequence ID" value="AAL25340.1"/>
    <property type="molecule type" value="mRNA"/>
</dbReference>
<name>Q95T71_DROME</name>
<protein>
    <submittedName>
        <fullName evidence="2">GH14308p</fullName>
    </submittedName>
</protein>
<evidence type="ECO:0000313" key="2">
    <source>
        <dbReference type="EMBL" id="AAL25340.1"/>
    </source>
</evidence>
<dbReference type="FlyBase" id="FBgn0262593">
    <property type="gene designation" value="Shab"/>
</dbReference>
<dbReference type="AlphaFoldDB" id="Q95T71"/>
<dbReference type="OrthoDB" id="296522at2759"/>
<feature type="compositionally biased region" description="Low complexity" evidence="1">
    <location>
        <begin position="41"/>
        <end position="56"/>
    </location>
</feature>
<feature type="compositionally biased region" description="Polar residues" evidence="1">
    <location>
        <begin position="17"/>
        <end position="28"/>
    </location>
</feature>
<evidence type="ECO:0000313" key="3">
    <source>
        <dbReference type="FlyBase" id="FBgn0262593"/>
    </source>
</evidence>
<gene>
    <name evidence="2 3" type="primary">Shab</name>
    <name evidence="3" type="ORF">CG43128</name>
</gene>
<organism evidence="2">
    <name type="scientific">Drosophila melanogaster</name>
    <name type="common">Fruit fly</name>
    <dbReference type="NCBI Taxonomy" id="7227"/>
    <lineage>
        <taxon>Eukaryota</taxon>
        <taxon>Metazoa</taxon>
        <taxon>Ecdysozoa</taxon>
        <taxon>Arthropoda</taxon>
        <taxon>Hexapoda</taxon>
        <taxon>Insecta</taxon>
        <taxon>Pterygota</taxon>
        <taxon>Neoptera</taxon>
        <taxon>Endopterygota</taxon>
        <taxon>Diptera</taxon>
        <taxon>Brachycera</taxon>
        <taxon>Muscomorpha</taxon>
        <taxon>Ephydroidea</taxon>
        <taxon>Drosophilidae</taxon>
        <taxon>Drosophila</taxon>
        <taxon>Sophophora</taxon>
    </lineage>
</organism>
<feature type="region of interest" description="Disordered" evidence="1">
    <location>
        <begin position="1"/>
        <end position="72"/>
    </location>
</feature>
<feature type="compositionally biased region" description="Basic and acidic residues" evidence="1">
    <location>
        <begin position="1"/>
        <end position="12"/>
    </location>
</feature>
<sequence>MVGERDRDREAVRWATGESTPLQTNNGVLQMVGQLQGGQAAGQQQQQQQATTATTTRPQKPKKKNLQPSTLS</sequence>
<reference evidence="2" key="1">
    <citation type="submission" date="2001-10" db="EMBL/GenBank/DDBJ databases">
        <authorList>
            <person name="Stapleton M."/>
            <person name="Brokstein P."/>
            <person name="Hong L."/>
            <person name="Agbayani A."/>
            <person name="Carlson J."/>
            <person name="Champe M."/>
            <person name="Chavez C."/>
            <person name="Dorsett V."/>
            <person name="Farfan D."/>
            <person name="Frise E."/>
            <person name="George R."/>
            <person name="Gonzalez M."/>
            <person name="Guarin H."/>
            <person name="Li P."/>
            <person name="Liao G."/>
            <person name="Miranda A."/>
            <person name="Mungall C.J."/>
            <person name="Nunoo J."/>
            <person name="Pacleb J."/>
            <person name="Paragas V."/>
            <person name="Park S."/>
            <person name="Phouanenavong S."/>
            <person name="Wan K."/>
            <person name="Yu C."/>
            <person name="Lewis S.E."/>
            <person name="Rubin G.M."/>
            <person name="Celniker S."/>
        </authorList>
    </citation>
    <scope>NUCLEOTIDE SEQUENCE</scope>
    <source>
        <strain evidence="2">Berkeley</strain>
    </source>
</reference>